<gene>
    <name evidence="2" type="ORF">IAA84_12335</name>
</gene>
<proteinExistence type="predicted"/>
<dbReference type="EMBL" id="DVJN01000231">
    <property type="protein sequence ID" value="HIS93795.1"/>
    <property type="molecule type" value="Genomic_DNA"/>
</dbReference>
<dbReference type="InterPro" id="IPR050789">
    <property type="entry name" value="Diverse_Enzym_Activities"/>
</dbReference>
<evidence type="ECO:0000259" key="1">
    <source>
        <dbReference type="Pfam" id="PF00144"/>
    </source>
</evidence>
<dbReference type="PANTHER" id="PTHR43283">
    <property type="entry name" value="BETA-LACTAMASE-RELATED"/>
    <property type="match status" value="1"/>
</dbReference>
<accession>A0A9D1G3I8</accession>
<organism evidence="2 3">
    <name type="scientific">Candidatus Alectryocaccomicrobium excrementavium</name>
    <dbReference type="NCBI Taxonomy" id="2840668"/>
    <lineage>
        <taxon>Bacteria</taxon>
        <taxon>Bacillati</taxon>
        <taxon>Bacillota</taxon>
        <taxon>Clostridia</taxon>
        <taxon>Candidatus Alectryocaccomicrobium</taxon>
    </lineage>
</organism>
<reference evidence="2" key="1">
    <citation type="submission" date="2020-10" db="EMBL/GenBank/DDBJ databases">
        <authorList>
            <person name="Gilroy R."/>
        </authorList>
    </citation>
    <scope>NUCLEOTIDE SEQUENCE</scope>
    <source>
        <strain evidence="2">13766</strain>
    </source>
</reference>
<evidence type="ECO:0000313" key="2">
    <source>
        <dbReference type="EMBL" id="HIS93795.1"/>
    </source>
</evidence>
<dbReference type="Proteomes" id="UP000824140">
    <property type="component" value="Unassembled WGS sequence"/>
</dbReference>
<dbReference type="AlphaFoldDB" id="A0A9D1G3I8"/>
<dbReference type="SUPFAM" id="SSF56601">
    <property type="entry name" value="beta-lactamase/transpeptidase-like"/>
    <property type="match status" value="1"/>
</dbReference>
<protein>
    <submittedName>
        <fullName evidence="2">Beta-lactamase family protein</fullName>
    </submittedName>
</protein>
<dbReference type="InterPro" id="IPR012338">
    <property type="entry name" value="Beta-lactam/transpept-like"/>
</dbReference>
<reference evidence="2" key="2">
    <citation type="journal article" date="2021" name="PeerJ">
        <title>Extensive microbial diversity within the chicken gut microbiome revealed by metagenomics and culture.</title>
        <authorList>
            <person name="Gilroy R."/>
            <person name="Ravi A."/>
            <person name="Getino M."/>
            <person name="Pursley I."/>
            <person name="Horton D.L."/>
            <person name="Alikhan N.F."/>
            <person name="Baker D."/>
            <person name="Gharbi K."/>
            <person name="Hall N."/>
            <person name="Watson M."/>
            <person name="Adriaenssens E.M."/>
            <person name="Foster-Nyarko E."/>
            <person name="Jarju S."/>
            <person name="Secka A."/>
            <person name="Antonio M."/>
            <person name="Oren A."/>
            <person name="Chaudhuri R.R."/>
            <person name="La Ragione R."/>
            <person name="Hildebrand F."/>
            <person name="Pallen M.J."/>
        </authorList>
    </citation>
    <scope>NUCLEOTIDE SEQUENCE</scope>
    <source>
        <strain evidence="2">13766</strain>
    </source>
</reference>
<dbReference type="Pfam" id="PF00144">
    <property type="entry name" value="Beta-lactamase"/>
    <property type="match status" value="1"/>
</dbReference>
<comment type="caution">
    <text evidence="2">The sequence shown here is derived from an EMBL/GenBank/DDBJ whole genome shotgun (WGS) entry which is preliminary data.</text>
</comment>
<sequence length="392" mass="43262">MHTNINEMNRAMERIVYREDGRALAGLAAIVMRGGEIAYENALGTQDFARNLPFRLDSRARIASVSKTFVTIAAMQLKDAGKLDLDADAGEYLGFALRNPRYPQTPITSRMLLSHTSSLRDNDDYWLPIGANTSDFFRDARYYAAEAPGYYCYCNLNFGLLGTIIEKLSGEKFNQYMNRHVFVPMGIKASFDVCDFNAQEIDKLAPIYNGGGKGGWEAALDDYRGRVVPRNPAREAVAPGVNGTLYSPQGGLRISVRELTALIRTFLRGGDGILSPESVAEMFTPVWTYDGSNGFTDGGFDRSYGLGVHILTNSGGDSLVKDRSLPYAGHTGNAYGLFSGWYLDRESGNAVLYMCNGTQCGVETPLSRGTFSQNWIWVEELMEAIHTYILPA</sequence>
<evidence type="ECO:0000313" key="3">
    <source>
        <dbReference type="Proteomes" id="UP000824140"/>
    </source>
</evidence>
<name>A0A9D1G3I8_9FIRM</name>
<dbReference type="Gene3D" id="3.40.710.10">
    <property type="entry name" value="DD-peptidase/beta-lactamase superfamily"/>
    <property type="match status" value="1"/>
</dbReference>
<feature type="domain" description="Beta-lactamase-related" evidence="1">
    <location>
        <begin position="21"/>
        <end position="359"/>
    </location>
</feature>
<dbReference type="InterPro" id="IPR001466">
    <property type="entry name" value="Beta-lactam-related"/>
</dbReference>